<keyword evidence="2 3" id="KW-0728">SH3 domain</keyword>
<dbReference type="GeneTree" id="ENSGT00940000158744"/>
<proteinExistence type="inferred from homology"/>
<dbReference type="InterPro" id="IPR001452">
    <property type="entry name" value="SH3_domain"/>
</dbReference>
<comment type="similarity">
    <text evidence="1">Belongs to the MAGUK family.</text>
</comment>
<reference evidence="7" key="1">
    <citation type="submission" date="2025-08" db="UniProtKB">
        <authorList>
            <consortium name="Ensembl"/>
        </authorList>
    </citation>
    <scope>IDENTIFICATION</scope>
</reference>
<dbReference type="SUPFAM" id="SSF50044">
    <property type="entry name" value="SH3-domain"/>
    <property type="match status" value="1"/>
</dbReference>
<evidence type="ECO:0000256" key="3">
    <source>
        <dbReference type="PROSITE-ProRule" id="PRU00192"/>
    </source>
</evidence>
<feature type="compositionally biased region" description="Basic and acidic residues" evidence="4">
    <location>
        <begin position="264"/>
        <end position="285"/>
    </location>
</feature>
<dbReference type="PROSITE" id="PS50002">
    <property type="entry name" value="SH3"/>
    <property type="match status" value="1"/>
</dbReference>
<evidence type="ECO:0000256" key="2">
    <source>
        <dbReference type="ARBA" id="ARBA00022443"/>
    </source>
</evidence>
<feature type="region of interest" description="Disordered" evidence="4">
    <location>
        <begin position="1"/>
        <end position="32"/>
    </location>
</feature>
<evidence type="ECO:0000313" key="7">
    <source>
        <dbReference type="Ensembl" id="ENSEBUP00000001794.1"/>
    </source>
</evidence>
<dbReference type="InterPro" id="IPR027417">
    <property type="entry name" value="P-loop_NTPase"/>
</dbReference>
<keyword evidence="8" id="KW-1185">Reference proteome</keyword>
<dbReference type="SMART" id="SM00326">
    <property type="entry name" value="SH3"/>
    <property type="match status" value="1"/>
</dbReference>
<accession>A0A8C4NEI6</accession>
<name>A0A8C4NEI6_EPTBU</name>
<feature type="region of interest" description="Disordered" evidence="4">
    <location>
        <begin position="460"/>
        <end position="514"/>
    </location>
</feature>
<dbReference type="Ensembl" id="ENSEBUT00000002129.1">
    <property type="protein sequence ID" value="ENSEBUP00000001794.1"/>
    <property type="gene ID" value="ENSEBUG00000001481.1"/>
</dbReference>
<dbReference type="Pfam" id="PF00625">
    <property type="entry name" value="Guanylate_kin"/>
    <property type="match status" value="1"/>
</dbReference>
<evidence type="ECO:0000256" key="4">
    <source>
        <dbReference type="SAM" id="MobiDB-lite"/>
    </source>
</evidence>
<dbReference type="InterPro" id="IPR008145">
    <property type="entry name" value="GK/Ca_channel_bsu"/>
</dbReference>
<dbReference type="PANTHER" id="PTHR23122">
    <property type="entry name" value="MEMBRANE-ASSOCIATED GUANYLATE KINASE MAGUK"/>
    <property type="match status" value="1"/>
</dbReference>
<feature type="region of interest" description="Disordered" evidence="4">
    <location>
        <begin position="47"/>
        <end position="72"/>
    </location>
</feature>
<feature type="domain" description="SH3" evidence="5">
    <location>
        <begin position="76"/>
        <end position="159"/>
    </location>
</feature>
<organism evidence="7 8">
    <name type="scientific">Eptatretus burgeri</name>
    <name type="common">Inshore hagfish</name>
    <dbReference type="NCBI Taxonomy" id="7764"/>
    <lineage>
        <taxon>Eukaryota</taxon>
        <taxon>Metazoa</taxon>
        <taxon>Chordata</taxon>
        <taxon>Craniata</taxon>
        <taxon>Vertebrata</taxon>
        <taxon>Cyclostomata</taxon>
        <taxon>Myxini</taxon>
        <taxon>Myxiniformes</taxon>
        <taxon>Myxinidae</taxon>
        <taxon>Eptatretinae</taxon>
        <taxon>Eptatretus</taxon>
    </lineage>
</organism>
<dbReference type="InterPro" id="IPR008144">
    <property type="entry name" value="Guanylate_kin-like_dom"/>
</dbReference>
<evidence type="ECO:0000259" key="5">
    <source>
        <dbReference type="PROSITE" id="PS50002"/>
    </source>
</evidence>
<dbReference type="Gene3D" id="2.30.30.40">
    <property type="entry name" value="SH3 Domains"/>
    <property type="match status" value="1"/>
</dbReference>
<dbReference type="SUPFAM" id="SSF52540">
    <property type="entry name" value="P-loop containing nucleoside triphosphate hydrolases"/>
    <property type="match status" value="1"/>
</dbReference>
<feature type="domain" description="Guanylate kinase-like" evidence="6">
    <location>
        <begin position="216"/>
        <end position="447"/>
    </location>
</feature>
<dbReference type="Proteomes" id="UP000694388">
    <property type="component" value="Unplaced"/>
</dbReference>
<sequence length="514" mass="57641">MVLGEKQRDNGEREDLARDGQEERKGDGERAASDMYLEFVLEGCRQRSNSKSEGTAGAYKKPGQGPKEEGREVTFAVETYVRALFDYSGSKEGGKKENEEEWECCEPHGLPSPPGRGLRLCAGNVVKVAARRDYDWWLGENEFGEKGLIPSPELIERCALQNPRPPPEPPSSPRCFPLSFTRRRKQETYLAKHNAVFDSLDTTSYEHVIRLSAHPPRTLVLLGAPGVGRSHVTHELLRCYSKAFSLPVRYTTKVLVNEEEDTMNEGKEVKGKDEEEKEGEKDNKENKKRVIKEAEMLKENKSERRQVVDGFMQVDERDIRAALQRGELLEMGTYEKELFALSFSAISDTLSCGLTPILDISPSAVKMLQTPEFSPFVVFLSPPPPAPNEDPSLLALREASLALRRSAARCLHVSVSLHHAHSTSRFAAQSPVQKIYEAFVEARSTPRWLPLSWLADAPRNSPTVSAKQKREGKGEQLIEKNDSSVDKESEADHDKTKAVVPYDPFVPSSRYTTL</sequence>
<dbReference type="Gene3D" id="3.40.50.300">
    <property type="entry name" value="P-loop containing nucleotide triphosphate hydrolases"/>
    <property type="match status" value="1"/>
</dbReference>
<dbReference type="AlphaFoldDB" id="A0A8C4NEI6"/>
<protein>
    <submittedName>
        <fullName evidence="7">Uncharacterized protein</fullName>
    </submittedName>
</protein>
<dbReference type="InterPro" id="IPR036028">
    <property type="entry name" value="SH3-like_dom_sf"/>
</dbReference>
<dbReference type="Pfam" id="PF07653">
    <property type="entry name" value="SH3_2"/>
    <property type="match status" value="1"/>
</dbReference>
<feature type="compositionally biased region" description="Basic and acidic residues" evidence="4">
    <location>
        <begin position="468"/>
        <end position="497"/>
    </location>
</feature>
<reference evidence="7" key="2">
    <citation type="submission" date="2025-09" db="UniProtKB">
        <authorList>
            <consortium name="Ensembl"/>
        </authorList>
    </citation>
    <scope>IDENTIFICATION</scope>
</reference>
<dbReference type="PROSITE" id="PS50052">
    <property type="entry name" value="GUANYLATE_KINASE_2"/>
    <property type="match status" value="1"/>
</dbReference>
<evidence type="ECO:0000259" key="6">
    <source>
        <dbReference type="PROSITE" id="PS50052"/>
    </source>
</evidence>
<dbReference type="InterPro" id="IPR050716">
    <property type="entry name" value="MAGUK"/>
</dbReference>
<evidence type="ECO:0000256" key="1">
    <source>
        <dbReference type="ARBA" id="ARBA00007014"/>
    </source>
</evidence>
<evidence type="ECO:0000313" key="8">
    <source>
        <dbReference type="Proteomes" id="UP000694388"/>
    </source>
</evidence>
<feature type="region of interest" description="Disordered" evidence="4">
    <location>
        <begin position="261"/>
        <end position="288"/>
    </location>
</feature>
<dbReference type="SMART" id="SM00072">
    <property type="entry name" value="GuKc"/>
    <property type="match status" value="1"/>
</dbReference>